<comment type="caution">
    <text evidence="6">The sequence shown here is derived from an EMBL/GenBank/DDBJ whole genome shotgun (WGS) entry which is preliminary data.</text>
</comment>
<accession>A0ABR1GVG2</accession>
<evidence type="ECO:0008006" key="8">
    <source>
        <dbReference type="Google" id="ProtNLM"/>
    </source>
</evidence>
<dbReference type="PROSITE" id="PS50088">
    <property type="entry name" value="ANK_REPEAT"/>
    <property type="match status" value="4"/>
</dbReference>
<keyword evidence="2" id="KW-0040">ANK repeat</keyword>
<dbReference type="PANTHER" id="PTHR10039">
    <property type="entry name" value="AMELOGENIN"/>
    <property type="match status" value="1"/>
</dbReference>
<feature type="compositionally biased region" description="Basic and acidic residues" evidence="3">
    <location>
        <begin position="887"/>
        <end position="900"/>
    </location>
</feature>
<proteinExistence type="predicted"/>
<dbReference type="InterPro" id="IPR002110">
    <property type="entry name" value="Ankyrin_rpt"/>
</dbReference>
<dbReference type="Gene3D" id="3.40.50.300">
    <property type="entry name" value="P-loop containing nucleotide triphosphate hydrolases"/>
    <property type="match status" value="1"/>
</dbReference>
<dbReference type="InterPro" id="IPR054471">
    <property type="entry name" value="GPIID_WHD"/>
</dbReference>
<feature type="region of interest" description="Disordered" evidence="3">
    <location>
        <begin position="852"/>
        <end position="900"/>
    </location>
</feature>
<keyword evidence="1" id="KW-0677">Repeat</keyword>
<organism evidence="6 7">
    <name type="scientific">Neonectria punicea</name>
    <dbReference type="NCBI Taxonomy" id="979145"/>
    <lineage>
        <taxon>Eukaryota</taxon>
        <taxon>Fungi</taxon>
        <taxon>Dikarya</taxon>
        <taxon>Ascomycota</taxon>
        <taxon>Pezizomycotina</taxon>
        <taxon>Sordariomycetes</taxon>
        <taxon>Hypocreomycetidae</taxon>
        <taxon>Hypocreales</taxon>
        <taxon>Nectriaceae</taxon>
        <taxon>Neonectria</taxon>
    </lineage>
</organism>
<reference evidence="6 7" key="1">
    <citation type="journal article" date="2025" name="Microbiol. Resour. Announc.">
        <title>Draft genome sequences for Neonectria magnoliae and Neonectria punicea, canker pathogens of Liriodendron tulipifera and Acer saccharum in West Virginia.</title>
        <authorList>
            <person name="Petronek H.M."/>
            <person name="Kasson M.T."/>
            <person name="Metheny A.M."/>
            <person name="Stauder C.M."/>
            <person name="Lovett B."/>
            <person name="Lynch S.C."/>
            <person name="Garnas J.R."/>
            <person name="Kasson L.R."/>
            <person name="Stajich J.E."/>
        </authorList>
    </citation>
    <scope>NUCLEOTIDE SEQUENCE [LARGE SCALE GENOMIC DNA]</scope>
    <source>
        <strain evidence="6 7">NRRL 64653</strain>
    </source>
</reference>
<evidence type="ECO:0000259" key="4">
    <source>
        <dbReference type="Pfam" id="PF22939"/>
    </source>
</evidence>
<keyword evidence="7" id="KW-1185">Reference proteome</keyword>
<dbReference type="EMBL" id="JAZAVJ010000149">
    <property type="protein sequence ID" value="KAK7409497.1"/>
    <property type="molecule type" value="Genomic_DNA"/>
</dbReference>
<name>A0ABR1GVG2_9HYPO</name>
<feature type="repeat" description="ANK" evidence="2">
    <location>
        <begin position="792"/>
        <end position="824"/>
    </location>
</feature>
<dbReference type="PRINTS" id="PR01415">
    <property type="entry name" value="ANKYRIN"/>
</dbReference>
<dbReference type="InterPro" id="IPR036770">
    <property type="entry name" value="Ankyrin_rpt-contain_sf"/>
</dbReference>
<dbReference type="Pfam" id="PF12796">
    <property type="entry name" value="Ank_2"/>
    <property type="match status" value="2"/>
</dbReference>
<gene>
    <name evidence="6" type="ORF">QQX98_008347</name>
</gene>
<dbReference type="PANTHER" id="PTHR10039:SF15">
    <property type="entry name" value="NACHT DOMAIN-CONTAINING PROTEIN"/>
    <property type="match status" value="1"/>
</dbReference>
<dbReference type="Gene3D" id="1.25.40.20">
    <property type="entry name" value="Ankyrin repeat-containing domain"/>
    <property type="match status" value="2"/>
</dbReference>
<dbReference type="InterPro" id="IPR027417">
    <property type="entry name" value="P-loop_NTPase"/>
</dbReference>
<evidence type="ECO:0000313" key="7">
    <source>
        <dbReference type="Proteomes" id="UP001498476"/>
    </source>
</evidence>
<dbReference type="SUPFAM" id="SSF48403">
    <property type="entry name" value="Ankyrin repeat"/>
    <property type="match status" value="1"/>
</dbReference>
<dbReference type="Pfam" id="PF24883">
    <property type="entry name" value="NPHP3_N"/>
    <property type="match status" value="1"/>
</dbReference>
<dbReference type="SMART" id="SM00248">
    <property type="entry name" value="ANK"/>
    <property type="match status" value="5"/>
</dbReference>
<dbReference type="Pfam" id="PF22939">
    <property type="entry name" value="WHD_GPIID"/>
    <property type="match status" value="1"/>
</dbReference>
<feature type="repeat" description="ANK" evidence="2">
    <location>
        <begin position="825"/>
        <end position="849"/>
    </location>
</feature>
<protein>
    <recommendedName>
        <fullName evidence="8">NACHT domain-containing protein</fullName>
    </recommendedName>
</protein>
<sequence>MEVVGVVAASAQICDALVELGLDWKDAPKDTQRFMNQLQAMKTVLSETYMNLAISQSFVDVFHGRSSALSSNPSHRKNTEELVKNCQTKLDELLKTLQKRSQGSRFGWERMKTAFLSERTKEAVDSLHRHCEILNKLMAIDATALTAETLRKVQKIEEGQKVQLDLAKEVRDHQISQETAKERHAILEWLTPTDYGSEQQDFVSRKEPGTGQWLLDSQEYRAWSNASQQTLFCPGMPGAGKTFLTSVVVEDLIERREADPSIGVGFIYCNYRRHDSQEVSNLLASLLKQLCQGRPAIPDALKSLHATHKRRDTRPSSSELSNALQSILSLYPRSYIAIDALDECTVGDRRRLLIELGKIHATSAANIFATSRETPDVKDHFESSPSLEIRASRQDVEAYILHNMVYLPHIIQENPKLQDEIKSSISEAVDGMFLLAYLYLKSLEDIFEAPKIRKLLVNMQKQNQGSSDEDRTEVLTSAYGWIMDRINDQKRGNRELAKRVLSWIAFTNRPLSIIELQHALAVRAGDAELDGDKMLHIKDVVSVCTGLVTLDEESQVVRLVHYTAQDYLWQTRDQWSPDADSDIATACIAYLSLDAFHSDISKNEEVVWEENQGQTYPFYEYASQNWWDHARGDPRVHQEVNTFLNSGNNVRRSTLQLREWPFQKYGNGLHAASWFGIQQEADEPWAEDLLESTDAEGGTPLSWAAENGQEGMVKRLLEKGANVDSFLPSEPHPLMLAVEHAHNGVIQLLLNAGADPNKKHEAGSIPLGRTADEGAVKLLLDAGANPDMRMSGGCTPLLEAAKHGRDAVAELLLSAGANPNQENPSGCTPLFVAATKGHERIVNLLLGTGKANLNSTTSAMGSRPGSRIGRKASPRTKTGDHQPTINEDAKKDPARRYERT</sequence>
<feature type="repeat" description="ANK" evidence="2">
    <location>
        <begin position="696"/>
        <end position="724"/>
    </location>
</feature>
<feature type="domain" description="GPI inositol-deacylase winged helix" evidence="4">
    <location>
        <begin position="492"/>
        <end position="571"/>
    </location>
</feature>
<dbReference type="InterPro" id="IPR056884">
    <property type="entry name" value="NPHP3-like_N"/>
</dbReference>
<dbReference type="PROSITE" id="PS50297">
    <property type="entry name" value="ANK_REP_REGION"/>
    <property type="match status" value="4"/>
</dbReference>
<evidence type="ECO:0000259" key="5">
    <source>
        <dbReference type="Pfam" id="PF24883"/>
    </source>
</evidence>
<evidence type="ECO:0000256" key="3">
    <source>
        <dbReference type="SAM" id="MobiDB-lite"/>
    </source>
</evidence>
<evidence type="ECO:0000256" key="1">
    <source>
        <dbReference type="ARBA" id="ARBA00022737"/>
    </source>
</evidence>
<evidence type="ECO:0000256" key="2">
    <source>
        <dbReference type="PROSITE-ProRule" id="PRU00023"/>
    </source>
</evidence>
<feature type="repeat" description="ANK" evidence="2">
    <location>
        <begin position="729"/>
        <end position="761"/>
    </location>
</feature>
<feature type="domain" description="Nephrocystin 3-like N-terminal" evidence="5">
    <location>
        <begin position="209"/>
        <end position="372"/>
    </location>
</feature>
<dbReference type="Proteomes" id="UP001498476">
    <property type="component" value="Unassembled WGS sequence"/>
</dbReference>
<evidence type="ECO:0000313" key="6">
    <source>
        <dbReference type="EMBL" id="KAK7409497.1"/>
    </source>
</evidence>